<dbReference type="STRING" id="630515.SAMN04489812_5485"/>
<reference evidence="3 4" key="1">
    <citation type="submission" date="2016-10" db="EMBL/GenBank/DDBJ databases">
        <authorList>
            <person name="de Groot N.N."/>
        </authorList>
    </citation>
    <scope>NUCLEOTIDE SEQUENCE [LARGE SCALE GENOMIC DNA]</scope>
    <source>
        <strain evidence="3 4">DSM 21800</strain>
    </source>
</reference>
<evidence type="ECO:0000313" key="4">
    <source>
        <dbReference type="Proteomes" id="UP000199103"/>
    </source>
</evidence>
<keyword evidence="2" id="KW-1133">Transmembrane helix</keyword>
<keyword evidence="2" id="KW-0812">Transmembrane</keyword>
<keyword evidence="4" id="KW-1185">Reference proteome</keyword>
<feature type="transmembrane region" description="Helical" evidence="2">
    <location>
        <begin position="89"/>
        <end position="112"/>
    </location>
</feature>
<keyword evidence="2" id="KW-0472">Membrane</keyword>
<dbReference type="EMBL" id="LT629772">
    <property type="protein sequence ID" value="SDT37731.1"/>
    <property type="molecule type" value="Genomic_DNA"/>
</dbReference>
<protein>
    <submittedName>
        <fullName evidence="3">Uncharacterized protein</fullName>
    </submittedName>
</protein>
<feature type="compositionally biased region" description="Basic and acidic residues" evidence="1">
    <location>
        <begin position="156"/>
        <end position="174"/>
    </location>
</feature>
<dbReference type="Proteomes" id="UP000199103">
    <property type="component" value="Chromosome I"/>
</dbReference>
<feature type="transmembrane region" description="Helical" evidence="2">
    <location>
        <begin position="7"/>
        <end position="26"/>
    </location>
</feature>
<evidence type="ECO:0000256" key="1">
    <source>
        <dbReference type="SAM" id="MobiDB-lite"/>
    </source>
</evidence>
<feature type="region of interest" description="Disordered" evidence="1">
    <location>
        <begin position="148"/>
        <end position="184"/>
    </location>
</feature>
<feature type="transmembrane region" description="Helical" evidence="2">
    <location>
        <begin position="38"/>
        <end position="62"/>
    </location>
</feature>
<feature type="transmembrane region" description="Helical" evidence="2">
    <location>
        <begin position="118"/>
        <end position="136"/>
    </location>
</feature>
<accession>A0A1H1ZVB3</accession>
<organism evidence="3 4">
    <name type="scientific">Microlunatus soli</name>
    <dbReference type="NCBI Taxonomy" id="630515"/>
    <lineage>
        <taxon>Bacteria</taxon>
        <taxon>Bacillati</taxon>
        <taxon>Actinomycetota</taxon>
        <taxon>Actinomycetes</taxon>
        <taxon>Propionibacteriales</taxon>
        <taxon>Propionibacteriaceae</taxon>
        <taxon>Microlunatus</taxon>
    </lineage>
</organism>
<evidence type="ECO:0000313" key="3">
    <source>
        <dbReference type="EMBL" id="SDT37731.1"/>
    </source>
</evidence>
<sequence length="184" mass="19783">MNDAFRALVAGLLSTVPAVAVIVVVFPPGADDVRSRALGLGGGMIYLAFYQLIYQLITWLVFRRPDAASLRDWAIASRPRTRTQRQVQFWLGSGAINWGVSAAMLALLAVVALASRGFSGAPVLLAIAVVTVVVSTRRGRGEARLLRGSAGHRAGRSADRRQDRQDPCRDRSRLTDLGGRTADG</sequence>
<proteinExistence type="predicted"/>
<name>A0A1H1ZVB3_9ACTN</name>
<gene>
    <name evidence="3" type="ORF">SAMN04489812_5485</name>
</gene>
<evidence type="ECO:0000256" key="2">
    <source>
        <dbReference type="SAM" id="Phobius"/>
    </source>
</evidence>
<dbReference type="AlphaFoldDB" id="A0A1H1ZVB3"/>